<dbReference type="EMBL" id="JACBKZ010000002">
    <property type="protein sequence ID" value="KAF5956863.1"/>
    <property type="molecule type" value="Genomic_DNA"/>
</dbReference>
<accession>A0A7J7HVI0</accession>
<gene>
    <name evidence="1" type="ORF">HYC85_004088</name>
</gene>
<reference evidence="2" key="1">
    <citation type="journal article" date="2020" name="Nat. Commun.">
        <title>Genome assembly of wild tea tree DASZ reveals pedigree and selection history of tea varieties.</title>
        <authorList>
            <person name="Zhang W."/>
            <person name="Zhang Y."/>
            <person name="Qiu H."/>
            <person name="Guo Y."/>
            <person name="Wan H."/>
            <person name="Zhang X."/>
            <person name="Scossa F."/>
            <person name="Alseekh S."/>
            <person name="Zhang Q."/>
            <person name="Wang P."/>
            <person name="Xu L."/>
            <person name="Schmidt M.H."/>
            <person name="Jia X."/>
            <person name="Li D."/>
            <person name="Zhu A."/>
            <person name="Guo F."/>
            <person name="Chen W."/>
            <person name="Ni D."/>
            <person name="Usadel B."/>
            <person name="Fernie A.R."/>
            <person name="Wen W."/>
        </authorList>
    </citation>
    <scope>NUCLEOTIDE SEQUENCE [LARGE SCALE GENOMIC DNA]</scope>
    <source>
        <strain evidence="2">cv. G240</strain>
    </source>
</reference>
<organism evidence="1 2">
    <name type="scientific">Camellia sinensis</name>
    <name type="common">Tea plant</name>
    <name type="synonym">Thea sinensis</name>
    <dbReference type="NCBI Taxonomy" id="4442"/>
    <lineage>
        <taxon>Eukaryota</taxon>
        <taxon>Viridiplantae</taxon>
        <taxon>Streptophyta</taxon>
        <taxon>Embryophyta</taxon>
        <taxon>Tracheophyta</taxon>
        <taxon>Spermatophyta</taxon>
        <taxon>Magnoliopsida</taxon>
        <taxon>eudicotyledons</taxon>
        <taxon>Gunneridae</taxon>
        <taxon>Pentapetalae</taxon>
        <taxon>asterids</taxon>
        <taxon>Ericales</taxon>
        <taxon>Theaceae</taxon>
        <taxon>Camellia</taxon>
    </lineage>
</organism>
<evidence type="ECO:0000313" key="2">
    <source>
        <dbReference type="Proteomes" id="UP000593564"/>
    </source>
</evidence>
<dbReference type="AlphaFoldDB" id="A0A7J7HVI0"/>
<dbReference type="Proteomes" id="UP000593564">
    <property type="component" value="Unassembled WGS sequence"/>
</dbReference>
<reference evidence="1 2" key="2">
    <citation type="submission" date="2020-07" db="EMBL/GenBank/DDBJ databases">
        <title>Genome assembly of wild tea tree DASZ reveals pedigree and selection history of tea varieties.</title>
        <authorList>
            <person name="Zhang W."/>
        </authorList>
    </citation>
    <scope>NUCLEOTIDE SEQUENCE [LARGE SCALE GENOMIC DNA]</scope>
    <source>
        <strain evidence="2">cv. G240</strain>
        <tissue evidence="1">Leaf</tissue>
    </source>
</reference>
<evidence type="ECO:0000313" key="1">
    <source>
        <dbReference type="EMBL" id="KAF5956863.1"/>
    </source>
</evidence>
<feature type="non-terminal residue" evidence="1">
    <location>
        <position position="128"/>
    </location>
</feature>
<proteinExistence type="predicted"/>
<keyword evidence="2" id="KW-1185">Reference proteome</keyword>
<protein>
    <submittedName>
        <fullName evidence="1">Uncharacterized protein</fullName>
    </submittedName>
</protein>
<name>A0A7J7HVI0_CAMSI</name>
<comment type="caution">
    <text evidence="1">The sequence shown here is derived from an EMBL/GenBank/DDBJ whole genome shotgun (WGS) entry which is preliminary data.</text>
</comment>
<sequence length="128" mass="14626">TGNNNTHHKTDVENPEDKTLVVGKDCIVKVVEQLLVDQTKNDDQHKNETPILVAANVLKDSIFSKVDKDGNSAVHLAAKIGEYRPWLIPGAALQMQWEIKWYLSRAEPKTLSKLLYKHCEKIFYEKLK</sequence>